<reference evidence="1 2" key="1">
    <citation type="submission" date="2020-02" db="EMBL/GenBank/DDBJ databases">
        <title>Draft genome sequence of Haematococcus lacustris strain NIES-144.</title>
        <authorList>
            <person name="Morimoto D."/>
            <person name="Nakagawa S."/>
            <person name="Yoshida T."/>
            <person name="Sawayama S."/>
        </authorList>
    </citation>
    <scope>NUCLEOTIDE SEQUENCE [LARGE SCALE GENOMIC DNA]</scope>
    <source>
        <strain evidence="1 2">NIES-144</strain>
    </source>
</reference>
<keyword evidence="2" id="KW-1185">Reference proteome</keyword>
<dbReference type="Proteomes" id="UP000485058">
    <property type="component" value="Unassembled WGS sequence"/>
</dbReference>
<accession>A0A699YFA5</accession>
<dbReference type="AlphaFoldDB" id="A0A699YFA5"/>
<proteinExistence type="predicted"/>
<evidence type="ECO:0000313" key="1">
    <source>
        <dbReference type="EMBL" id="GFH08015.1"/>
    </source>
</evidence>
<evidence type="ECO:0000313" key="2">
    <source>
        <dbReference type="Proteomes" id="UP000485058"/>
    </source>
</evidence>
<comment type="caution">
    <text evidence="1">The sequence shown here is derived from an EMBL/GenBank/DDBJ whole genome shotgun (WGS) entry which is preliminary data.</text>
</comment>
<organism evidence="1 2">
    <name type="scientific">Haematococcus lacustris</name>
    <name type="common">Green alga</name>
    <name type="synonym">Haematococcus pluvialis</name>
    <dbReference type="NCBI Taxonomy" id="44745"/>
    <lineage>
        <taxon>Eukaryota</taxon>
        <taxon>Viridiplantae</taxon>
        <taxon>Chlorophyta</taxon>
        <taxon>core chlorophytes</taxon>
        <taxon>Chlorophyceae</taxon>
        <taxon>CS clade</taxon>
        <taxon>Chlamydomonadales</taxon>
        <taxon>Haematococcaceae</taxon>
        <taxon>Haematococcus</taxon>
    </lineage>
</organism>
<gene>
    <name evidence="1" type="ORF">HaLaN_02910</name>
</gene>
<protein>
    <submittedName>
        <fullName evidence="1">Uncharacterized protein</fullName>
    </submittedName>
</protein>
<sequence>MSMTQPQSTGLADAALGRGVHVNLAQCLYGETYSASASARRSLMSPMHLMAEPPSPHSGTAPWGAACNPQCAECSGIRWCFGPATRPRRGLGSLHWVRWGWAGGCVRAGGGSGAWADEGRGGSWAGAGGSWARGAAAGGGGRGLSGTSKHHKRPRTCWLAPARAHQPQVDLACWGYQSAGLGRSRGRCSSQGWGPFTRLGAIHRRADTTGVELVHDHQPVGSSALRNPS</sequence>
<dbReference type="EMBL" id="BLLF01000131">
    <property type="protein sequence ID" value="GFH08015.1"/>
    <property type="molecule type" value="Genomic_DNA"/>
</dbReference>
<name>A0A699YFA5_HAELA</name>
<feature type="non-terminal residue" evidence="1">
    <location>
        <position position="1"/>
    </location>
</feature>